<proteinExistence type="inferred from homology"/>
<dbReference type="InterPro" id="IPR032678">
    <property type="entry name" value="tRNA-synt_1_cat_dom"/>
</dbReference>
<dbReference type="Pfam" id="PF01406">
    <property type="entry name" value="tRNA-synt_1e"/>
    <property type="match status" value="1"/>
</dbReference>
<evidence type="ECO:0000256" key="4">
    <source>
        <dbReference type="ARBA" id="ARBA00020068"/>
    </source>
</evidence>
<dbReference type="InterPro" id="IPR014729">
    <property type="entry name" value="Rossmann-like_a/b/a_fold"/>
</dbReference>
<evidence type="ECO:0000256" key="9">
    <source>
        <dbReference type="ARBA" id="ARBA00048350"/>
    </source>
</evidence>
<comment type="function">
    <text evidence="1">Catalyzes the ATP-dependent condensation of GlcN-Ins and L-cysteine to form L-Cys-GlcN-Ins.</text>
</comment>
<evidence type="ECO:0000313" key="11">
    <source>
        <dbReference type="EMBL" id="CAB4650659.1"/>
    </source>
</evidence>
<feature type="domain" description="tRNA synthetases class I catalytic" evidence="10">
    <location>
        <begin position="40"/>
        <end position="340"/>
    </location>
</feature>
<dbReference type="CDD" id="cd00672">
    <property type="entry name" value="CysRS_core"/>
    <property type="match status" value="1"/>
</dbReference>
<dbReference type="AlphaFoldDB" id="A0A6J6KRU3"/>
<organism evidence="11">
    <name type="scientific">freshwater metagenome</name>
    <dbReference type="NCBI Taxonomy" id="449393"/>
    <lineage>
        <taxon>unclassified sequences</taxon>
        <taxon>metagenomes</taxon>
        <taxon>ecological metagenomes</taxon>
    </lineage>
</organism>
<dbReference type="GO" id="GO:0005524">
    <property type="term" value="F:ATP binding"/>
    <property type="evidence" value="ECO:0007669"/>
    <property type="project" value="UniProtKB-KW"/>
</dbReference>
<keyword evidence="6" id="KW-0547">Nucleotide-binding</keyword>
<keyword evidence="5" id="KW-0436">Ligase</keyword>
<dbReference type="GO" id="GO:0010125">
    <property type="term" value="P:mycothiol biosynthetic process"/>
    <property type="evidence" value="ECO:0007669"/>
    <property type="project" value="InterPro"/>
</dbReference>
<dbReference type="InterPro" id="IPR017812">
    <property type="entry name" value="Mycothiol_ligase_MshC"/>
</dbReference>
<keyword evidence="7" id="KW-0067">ATP-binding</keyword>
<evidence type="ECO:0000256" key="8">
    <source>
        <dbReference type="ARBA" id="ARBA00033376"/>
    </source>
</evidence>
<gene>
    <name evidence="11" type="ORF">UFOPK2265_00107</name>
</gene>
<protein>
    <recommendedName>
        <fullName evidence="4">L-cysteine:1D-myo-inositol 2-amino-2-deoxy-alpha-D-glucopyranoside ligase</fullName>
        <ecNumber evidence="3">6.3.1.13</ecNumber>
    </recommendedName>
    <alternativeName>
        <fullName evidence="8">Mycothiol ligase</fullName>
    </alternativeName>
</protein>
<dbReference type="GO" id="GO:0006423">
    <property type="term" value="P:cysteinyl-tRNA aminoacylation"/>
    <property type="evidence" value="ECO:0007669"/>
    <property type="project" value="TreeGrafter"/>
</dbReference>
<accession>A0A6J6KRU3</accession>
<dbReference type="EC" id="6.3.1.13" evidence="3"/>
<dbReference type="GO" id="GO:0004817">
    <property type="term" value="F:cysteine-tRNA ligase activity"/>
    <property type="evidence" value="ECO:0007669"/>
    <property type="project" value="TreeGrafter"/>
</dbReference>
<dbReference type="NCBIfam" id="TIGR03447">
    <property type="entry name" value="mycothiol_MshC"/>
    <property type="match status" value="1"/>
</dbReference>
<evidence type="ECO:0000256" key="1">
    <source>
        <dbReference type="ARBA" id="ARBA00003679"/>
    </source>
</evidence>
<dbReference type="Gene3D" id="3.40.50.620">
    <property type="entry name" value="HUPs"/>
    <property type="match status" value="1"/>
</dbReference>
<comment type="similarity">
    <text evidence="2">Belongs to the class-I aminoacyl-tRNA synthetase family. MshC subfamily.</text>
</comment>
<evidence type="ECO:0000259" key="10">
    <source>
        <dbReference type="Pfam" id="PF01406"/>
    </source>
</evidence>
<comment type="catalytic activity">
    <reaction evidence="9">
        <text>1D-myo-inositol 2-amino-2-deoxy-alpha-D-glucopyranoside + L-cysteine + ATP = 1D-myo-inositol 2-(L-cysteinylamino)-2-deoxy-alpha-D-glucopyranoside + AMP + diphosphate + H(+)</text>
        <dbReference type="Rhea" id="RHEA:26176"/>
        <dbReference type="ChEBI" id="CHEBI:15378"/>
        <dbReference type="ChEBI" id="CHEBI:30616"/>
        <dbReference type="ChEBI" id="CHEBI:33019"/>
        <dbReference type="ChEBI" id="CHEBI:35235"/>
        <dbReference type="ChEBI" id="CHEBI:58886"/>
        <dbReference type="ChEBI" id="CHEBI:58887"/>
        <dbReference type="ChEBI" id="CHEBI:456215"/>
        <dbReference type="EC" id="6.3.1.13"/>
    </reaction>
</comment>
<reference evidence="11" key="1">
    <citation type="submission" date="2020-05" db="EMBL/GenBank/DDBJ databases">
        <authorList>
            <person name="Chiriac C."/>
            <person name="Salcher M."/>
            <person name="Ghai R."/>
            <person name="Kavagutti S V."/>
        </authorList>
    </citation>
    <scope>NUCLEOTIDE SEQUENCE</scope>
</reference>
<sequence>MKSWDTVAIPTLASGVDVLPLYLTNSRSGHKELVPTKPSYRMYVCGITPYDATHLGHAATYLTFDLINRYLRAQGAEVNYVQNITDIDDPLLERAKRDGVDWTDLAHSQIKLFANDMFNLRVIPPAHYIGAVDSIPLVVKSIEDLDKRGSIYPIGSDYYFSNSAESDFGALSHMSQSEMEAIFAERGGDPTLAGKIHSLDCLVWMSQREGEPGWPSPFGVGRPGWHIECTAIALEYLNPGSQESCLIDIQGGGSDLIFPHHEMCRSQARILTGKELAANYVHAGMIGLDGEKMSKSKGNLVLVSNLVANGVDPMAIRYALMGHHYRNDQMWSTELLDRAQSSLKRLRKAIAMNTVYESSGLIQIIIASLADDLNTPTVIAAIEEWVEKTLQGSIGGDVTAVRFSLDALLGLKL</sequence>
<dbReference type="GO" id="GO:0005829">
    <property type="term" value="C:cytosol"/>
    <property type="evidence" value="ECO:0007669"/>
    <property type="project" value="TreeGrafter"/>
</dbReference>
<dbReference type="PANTHER" id="PTHR10890:SF3">
    <property type="entry name" value="CYSTEINE--TRNA LIGASE, CYTOPLASMIC"/>
    <property type="match status" value="1"/>
</dbReference>
<evidence type="ECO:0000256" key="2">
    <source>
        <dbReference type="ARBA" id="ARBA00007723"/>
    </source>
</evidence>
<dbReference type="PANTHER" id="PTHR10890">
    <property type="entry name" value="CYSTEINYL-TRNA SYNTHETASE"/>
    <property type="match status" value="1"/>
</dbReference>
<dbReference type="InterPro" id="IPR024909">
    <property type="entry name" value="Cys-tRNA/MSH_ligase"/>
</dbReference>
<dbReference type="Gene3D" id="1.20.120.640">
    <property type="entry name" value="Anticodon-binding domain of a subclass of class I aminoacyl-tRNA synthetases"/>
    <property type="match status" value="1"/>
</dbReference>
<evidence type="ECO:0000256" key="6">
    <source>
        <dbReference type="ARBA" id="ARBA00022741"/>
    </source>
</evidence>
<dbReference type="SUPFAM" id="SSF52374">
    <property type="entry name" value="Nucleotidylyl transferase"/>
    <property type="match status" value="1"/>
</dbReference>
<evidence type="ECO:0000256" key="7">
    <source>
        <dbReference type="ARBA" id="ARBA00022840"/>
    </source>
</evidence>
<evidence type="ECO:0000256" key="5">
    <source>
        <dbReference type="ARBA" id="ARBA00022598"/>
    </source>
</evidence>
<evidence type="ECO:0000256" key="3">
    <source>
        <dbReference type="ARBA" id="ARBA00012088"/>
    </source>
</evidence>
<name>A0A6J6KRU3_9ZZZZ</name>
<dbReference type="EMBL" id="CAEZWP010000002">
    <property type="protein sequence ID" value="CAB4650659.1"/>
    <property type="molecule type" value="Genomic_DNA"/>
</dbReference>
<dbReference type="GO" id="GO:0035446">
    <property type="term" value="F:cysteine-glucosaminylinositol ligase activity"/>
    <property type="evidence" value="ECO:0007669"/>
    <property type="project" value="UniProtKB-EC"/>
</dbReference>
<dbReference type="PRINTS" id="PR00983">
    <property type="entry name" value="TRNASYNTHCYS"/>
</dbReference>